<dbReference type="SUPFAM" id="SSF117396">
    <property type="entry name" value="TM1631-like"/>
    <property type="match status" value="1"/>
</dbReference>
<dbReference type="InterPro" id="IPR002763">
    <property type="entry name" value="DUF72"/>
</dbReference>
<evidence type="ECO:0000313" key="1">
    <source>
        <dbReference type="EMBL" id="GAH62033.1"/>
    </source>
</evidence>
<dbReference type="AlphaFoldDB" id="X1IWY1"/>
<accession>X1IWY1</accession>
<evidence type="ECO:0008006" key="2">
    <source>
        <dbReference type="Google" id="ProtNLM"/>
    </source>
</evidence>
<name>X1IWY1_9ZZZZ</name>
<dbReference type="Gene3D" id="3.20.20.410">
    <property type="entry name" value="Protein of unknown function UPF0759"/>
    <property type="match status" value="1"/>
</dbReference>
<dbReference type="Pfam" id="PF01904">
    <property type="entry name" value="DUF72"/>
    <property type="match status" value="1"/>
</dbReference>
<organism evidence="1">
    <name type="scientific">marine sediment metagenome</name>
    <dbReference type="NCBI Taxonomy" id="412755"/>
    <lineage>
        <taxon>unclassified sequences</taxon>
        <taxon>metagenomes</taxon>
        <taxon>ecological metagenomes</taxon>
    </lineage>
</organism>
<dbReference type="PANTHER" id="PTHR30348:SF4">
    <property type="entry name" value="DUF72 DOMAIN-CONTAINING PROTEIN"/>
    <property type="match status" value="1"/>
</dbReference>
<comment type="caution">
    <text evidence="1">The sequence shown here is derived from an EMBL/GenBank/DDBJ whole genome shotgun (WGS) entry which is preliminary data.</text>
</comment>
<reference evidence="1" key="1">
    <citation type="journal article" date="2014" name="Front. Microbiol.">
        <title>High frequency of phylogenetically diverse reductive dehalogenase-homologous genes in deep subseafloor sedimentary metagenomes.</title>
        <authorList>
            <person name="Kawai M."/>
            <person name="Futagami T."/>
            <person name="Toyoda A."/>
            <person name="Takaki Y."/>
            <person name="Nishi S."/>
            <person name="Hori S."/>
            <person name="Arai W."/>
            <person name="Tsubouchi T."/>
            <person name="Morono Y."/>
            <person name="Uchiyama I."/>
            <person name="Ito T."/>
            <person name="Fujiyama A."/>
            <person name="Inagaki F."/>
            <person name="Takami H."/>
        </authorList>
    </citation>
    <scope>NUCLEOTIDE SEQUENCE</scope>
    <source>
        <strain evidence="1">Expedition CK06-06</strain>
    </source>
</reference>
<sequence>MPTNQPASITDRAIQLARQADIYLGTSSWKYEGWQGLVYQDHYPSRKAFQRRCLAEYARHFPAVGMDATFYRFPDQRLVEELDALTPPDFRFGLKVTEEITVYKYPTHPRYGNLV</sequence>
<gene>
    <name evidence="1" type="ORF">S03H2_53639</name>
</gene>
<protein>
    <recommendedName>
        <fullName evidence="2">DUF72 domain-containing protein</fullName>
    </recommendedName>
</protein>
<dbReference type="PANTHER" id="PTHR30348">
    <property type="entry name" value="UNCHARACTERIZED PROTEIN YECE"/>
    <property type="match status" value="1"/>
</dbReference>
<dbReference type="EMBL" id="BARU01034149">
    <property type="protein sequence ID" value="GAH62033.1"/>
    <property type="molecule type" value="Genomic_DNA"/>
</dbReference>
<dbReference type="InterPro" id="IPR036520">
    <property type="entry name" value="UPF0759_sf"/>
</dbReference>
<proteinExistence type="predicted"/>